<dbReference type="Proteomes" id="UP000321947">
    <property type="component" value="Unassembled WGS sequence"/>
</dbReference>
<dbReference type="EMBL" id="SSTD01018043">
    <property type="protein sequence ID" value="TYJ98550.1"/>
    <property type="molecule type" value="Genomic_DNA"/>
</dbReference>
<evidence type="ECO:0000313" key="2">
    <source>
        <dbReference type="Proteomes" id="UP000321947"/>
    </source>
</evidence>
<sequence length="113" mass="12262">MGVVKKPKEQKAGRIRRSRAPIGCEAAHYAVVTGGRTYGRSTNLESLSILALAGNLLQIGKVVNRIAETDLLDWSGRVKLIDCICNFILISPEIGQVFPGETNGRSLPDMGWP</sequence>
<proteinExistence type="predicted"/>
<protein>
    <submittedName>
        <fullName evidence="1">Serine/threonine-protein kinase ATM isoform X3</fullName>
    </submittedName>
</protein>
<keyword evidence="1" id="KW-0418">Kinase</keyword>
<dbReference type="AlphaFoldDB" id="A0A5D3BFI0"/>
<dbReference type="GO" id="GO:0016301">
    <property type="term" value="F:kinase activity"/>
    <property type="evidence" value="ECO:0007669"/>
    <property type="project" value="UniProtKB-KW"/>
</dbReference>
<reference evidence="1 2" key="1">
    <citation type="submission" date="2019-08" db="EMBL/GenBank/DDBJ databases">
        <title>Draft genome sequences of two oriental melons (Cucumis melo L. var makuwa).</title>
        <authorList>
            <person name="Kwon S.-Y."/>
        </authorList>
    </citation>
    <scope>NUCLEOTIDE SEQUENCE [LARGE SCALE GENOMIC DNA]</scope>
    <source>
        <strain evidence="2">cv. Chang Bougi</strain>
        <tissue evidence="1">Leaf</tissue>
    </source>
</reference>
<name>A0A5D3BFI0_CUCMM</name>
<accession>A0A5D3BFI0</accession>
<gene>
    <name evidence="1" type="ORF">E5676_scaffold350G001660</name>
</gene>
<keyword evidence="1" id="KW-0808">Transferase</keyword>
<organism evidence="1 2">
    <name type="scientific">Cucumis melo var. makuwa</name>
    <name type="common">Oriental melon</name>
    <dbReference type="NCBI Taxonomy" id="1194695"/>
    <lineage>
        <taxon>Eukaryota</taxon>
        <taxon>Viridiplantae</taxon>
        <taxon>Streptophyta</taxon>
        <taxon>Embryophyta</taxon>
        <taxon>Tracheophyta</taxon>
        <taxon>Spermatophyta</taxon>
        <taxon>Magnoliopsida</taxon>
        <taxon>eudicotyledons</taxon>
        <taxon>Gunneridae</taxon>
        <taxon>Pentapetalae</taxon>
        <taxon>rosids</taxon>
        <taxon>fabids</taxon>
        <taxon>Cucurbitales</taxon>
        <taxon>Cucurbitaceae</taxon>
        <taxon>Benincaseae</taxon>
        <taxon>Cucumis</taxon>
    </lineage>
</organism>
<evidence type="ECO:0000313" key="1">
    <source>
        <dbReference type="EMBL" id="TYJ98550.1"/>
    </source>
</evidence>
<comment type="caution">
    <text evidence="1">The sequence shown here is derived from an EMBL/GenBank/DDBJ whole genome shotgun (WGS) entry which is preliminary data.</text>
</comment>